<gene>
    <name evidence="2" type="ORF">SAMN05216251_14319</name>
</gene>
<organism evidence="2 3">
    <name type="scientific">Actinacidiphila alni</name>
    <dbReference type="NCBI Taxonomy" id="380248"/>
    <lineage>
        <taxon>Bacteria</taxon>
        <taxon>Bacillati</taxon>
        <taxon>Actinomycetota</taxon>
        <taxon>Actinomycetes</taxon>
        <taxon>Kitasatosporales</taxon>
        <taxon>Streptomycetaceae</taxon>
        <taxon>Actinacidiphila</taxon>
    </lineage>
</organism>
<sequence>MDDLARALRRHARQLGLRSGADRNRVWRWESRSAIPNAESQQLLAGLLGVPLSVVTQLGWPYWLPAYHEPHPLSPSGSRAALREIQATPMERRSFLVLPTGTLVGFAAHWAAVEPGRLDRALSGHRVDPELLAWLEARTGELRALSAAGGPMLRKLVDAHLATAIDLIDQDNYPAAIHRRLHTVAADLAHQAGWIRFDAGQHAPAQHRWEAAVHAAHQAGDRDLAAVALSDLAYQATWLARPADAVAILEYARSRTPAPATRALLDVRRARASAVLQDRTDVERALLSAEAELDRARPGTTPAVVSWMSASDITADAGRCWLDLGDTTRARTAIAGGLTELDPQRRRTQSIFLTYWAETTLHHHDAAAIATAAKTALDAATHTRAPRCIDLAHTLLARLDKRTEQPINDLRDYAHTLQPT</sequence>
<feature type="domain" description="HTH cro/C1-type" evidence="1">
    <location>
        <begin position="13"/>
        <end position="55"/>
    </location>
</feature>
<reference evidence="2 3" key="1">
    <citation type="submission" date="2016-10" db="EMBL/GenBank/DDBJ databases">
        <authorList>
            <person name="de Groot N.N."/>
        </authorList>
    </citation>
    <scope>NUCLEOTIDE SEQUENCE [LARGE SCALE GENOMIC DNA]</scope>
    <source>
        <strain evidence="2 3">CGMCC 4.3510</strain>
    </source>
</reference>
<dbReference type="Proteomes" id="UP000199323">
    <property type="component" value="Unassembled WGS sequence"/>
</dbReference>
<evidence type="ECO:0000313" key="3">
    <source>
        <dbReference type="Proteomes" id="UP000199323"/>
    </source>
</evidence>
<dbReference type="InterPro" id="IPR001387">
    <property type="entry name" value="Cro/C1-type_HTH"/>
</dbReference>
<dbReference type="PROSITE" id="PS50943">
    <property type="entry name" value="HTH_CROC1"/>
    <property type="match status" value="1"/>
</dbReference>
<protein>
    <recommendedName>
        <fullName evidence="1">HTH cro/C1-type domain-containing protein</fullName>
    </recommendedName>
</protein>
<dbReference type="AlphaFoldDB" id="A0A1I2MTH8"/>
<dbReference type="EMBL" id="FONG01000043">
    <property type="protein sequence ID" value="SFF94885.1"/>
    <property type="molecule type" value="Genomic_DNA"/>
</dbReference>
<name>A0A1I2MTH8_9ACTN</name>
<accession>A0A1I2MTH8</accession>
<evidence type="ECO:0000313" key="2">
    <source>
        <dbReference type="EMBL" id="SFF94885.1"/>
    </source>
</evidence>
<proteinExistence type="predicted"/>
<keyword evidence="3" id="KW-1185">Reference proteome</keyword>
<dbReference type="STRING" id="380248.SAMN05216251_14319"/>
<evidence type="ECO:0000259" key="1">
    <source>
        <dbReference type="PROSITE" id="PS50943"/>
    </source>
</evidence>